<evidence type="ECO:0000259" key="1">
    <source>
        <dbReference type="Pfam" id="PF01498"/>
    </source>
</evidence>
<organism evidence="3 4">
    <name type="scientific">Rotaria sordida</name>
    <dbReference type="NCBI Taxonomy" id="392033"/>
    <lineage>
        <taxon>Eukaryota</taxon>
        <taxon>Metazoa</taxon>
        <taxon>Spiralia</taxon>
        <taxon>Gnathifera</taxon>
        <taxon>Rotifera</taxon>
        <taxon>Eurotatoria</taxon>
        <taxon>Bdelloidea</taxon>
        <taxon>Philodinida</taxon>
        <taxon>Philodinidae</taxon>
        <taxon>Rotaria</taxon>
    </lineage>
</organism>
<name>A0A814SUS6_9BILA</name>
<feature type="domain" description="Tc1-like transposase DDE" evidence="2">
    <location>
        <begin position="207"/>
        <end position="284"/>
    </location>
</feature>
<dbReference type="SUPFAM" id="SSF46689">
    <property type="entry name" value="Homeodomain-like"/>
    <property type="match status" value="1"/>
</dbReference>
<dbReference type="GO" id="GO:0015074">
    <property type="term" value="P:DNA integration"/>
    <property type="evidence" value="ECO:0007669"/>
    <property type="project" value="InterPro"/>
</dbReference>
<dbReference type="Proteomes" id="UP000663870">
    <property type="component" value="Unassembled WGS sequence"/>
</dbReference>
<dbReference type="GO" id="GO:0003677">
    <property type="term" value="F:DNA binding"/>
    <property type="evidence" value="ECO:0007669"/>
    <property type="project" value="InterPro"/>
</dbReference>
<comment type="caution">
    <text evidence="3">The sequence shown here is derived from an EMBL/GenBank/DDBJ whole genome shotgun (WGS) entry which is preliminary data.</text>
</comment>
<dbReference type="InterPro" id="IPR002492">
    <property type="entry name" value="Transposase_Tc1-like"/>
</dbReference>
<dbReference type="GO" id="GO:0006313">
    <property type="term" value="P:DNA transposition"/>
    <property type="evidence" value="ECO:0007669"/>
    <property type="project" value="InterPro"/>
</dbReference>
<dbReference type="Pfam" id="PF13358">
    <property type="entry name" value="DDE_3"/>
    <property type="match status" value="1"/>
</dbReference>
<evidence type="ECO:0000313" key="3">
    <source>
        <dbReference type="EMBL" id="CAF1152813.1"/>
    </source>
</evidence>
<dbReference type="Pfam" id="PF01498">
    <property type="entry name" value="HTH_Tnp_Tc3_2"/>
    <property type="match status" value="1"/>
</dbReference>
<dbReference type="PANTHER" id="PTHR47326">
    <property type="entry name" value="TRANSPOSABLE ELEMENT TC3 TRANSPOSASE-LIKE PROTEIN"/>
    <property type="match status" value="1"/>
</dbReference>
<dbReference type="InterPro" id="IPR038717">
    <property type="entry name" value="Tc1-like_DDE_dom"/>
</dbReference>
<gene>
    <name evidence="3" type="ORF">JXQ802_LOCUS21826</name>
</gene>
<evidence type="ECO:0000313" key="4">
    <source>
        <dbReference type="Proteomes" id="UP000663870"/>
    </source>
</evidence>
<dbReference type="EMBL" id="CAJNOL010000650">
    <property type="protein sequence ID" value="CAF1152813.1"/>
    <property type="molecule type" value="Genomic_DNA"/>
</dbReference>
<feature type="domain" description="Transposase Tc1-like" evidence="1">
    <location>
        <begin position="68"/>
        <end position="139"/>
    </location>
</feature>
<dbReference type="Gene3D" id="3.30.420.10">
    <property type="entry name" value="Ribonuclease H-like superfamily/Ribonuclease H"/>
    <property type="match status" value="1"/>
</dbReference>
<reference evidence="3" key="1">
    <citation type="submission" date="2021-02" db="EMBL/GenBank/DDBJ databases">
        <authorList>
            <person name="Nowell W R."/>
        </authorList>
    </citation>
    <scope>NUCLEOTIDE SEQUENCE</scope>
</reference>
<protein>
    <recommendedName>
        <fullName evidence="5">Transposase</fullName>
    </recommendedName>
</protein>
<dbReference type="InterPro" id="IPR036397">
    <property type="entry name" value="RNaseH_sf"/>
</dbReference>
<evidence type="ECO:0008006" key="5">
    <source>
        <dbReference type="Google" id="ProtNLM"/>
    </source>
</evidence>
<dbReference type="PANTHER" id="PTHR47326:SF1">
    <property type="entry name" value="HTH PSQ-TYPE DOMAIN-CONTAINING PROTEIN"/>
    <property type="match status" value="1"/>
</dbReference>
<sequence length="325" mass="37580">MGRVKVSLEKKTEIKALVEAGFTQRDIAEKLGVSKTCVFGVAKKLKRNLPLSNLPGQGRKKASTAIDDRNLLRLCKKDRTKSSQLLSSELVLSNGKRLSAQTIRRRLVDMGYKSYTAKRKPYRKPSQRKQRLSFARQHQYWMKEWNNIIWSDEAHFEVLNRKNRTFVRRLQIESNEPFNFLPKVQGGGGSVSGNVNGPAYIKIIEEALPMFIENTFDPTNKEWAFMQDNAPPHKSACSMKWFKDNNINIFKWPATSPDLNPIENIWDHIDKELQKMKPTNVTQLQEMIQDIWLGVTPMYCQKLVNSMPNRIKQCIKSRGGTFNKY</sequence>
<dbReference type="InterPro" id="IPR009057">
    <property type="entry name" value="Homeodomain-like_sf"/>
</dbReference>
<evidence type="ECO:0000259" key="2">
    <source>
        <dbReference type="Pfam" id="PF13358"/>
    </source>
</evidence>
<accession>A0A814SUS6</accession>
<keyword evidence="4" id="KW-1185">Reference proteome</keyword>
<proteinExistence type="predicted"/>
<dbReference type="AlphaFoldDB" id="A0A814SUS6"/>